<gene>
    <name evidence="1" type="ORF">AVEN_32837_1</name>
</gene>
<sequence>MICCATSHLYYNAPSHVWATESCQCSCRLGKRAATGGVTYRRRLIGSIAHNDKRLAQATNGATGCLWLVAAIRHERSVCKVCKKTSRRENTSLKNGNKIQIK</sequence>
<keyword evidence="2" id="KW-1185">Reference proteome</keyword>
<dbReference type="AlphaFoldDB" id="A0A4Y2DY86"/>
<protein>
    <submittedName>
        <fullName evidence="1">Uncharacterized protein</fullName>
    </submittedName>
</protein>
<comment type="caution">
    <text evidence="1">The sequence shown here is derived from an EMBL/GenBank/DDBJ whole genome shotgun (WGS) entry which is preliminary data.</text>
</comment>
<dbReference type="EMBL" id="BGPR01000468">
    <property type="protein sequence ID" value="GBM21843.1"/>
    <property type="molecule type" value="Genomic_DNA"/>
</dbReference>
<evidence type="ECO:0000313" key="1">
    <source>
        <dbReference type="EMBL" id="GBM21843.1"/>
    </source>
</evidence>
<evidence type="ECO:0000313" key="2">
    <source>
        <dbReference type="Proteomes" id="UP000499080"/>
    </source>
</evidence>
<accession>A0A4Y2DY86</accession>
<name>A0A4Y2DY86_ARAVE</name>
<reference evidence="1 2" key="1">
    <citation type="journal article" date="2019" name="Sci. Rep.">
        <title>Orb-weaving spider Araneus ventricosus genome elucidates the spidroin gene catalogue.</title>
        <authorList>
            <person name="Kono N."/>
            <person name="Nakamura H."/>
            <person name="Ohtoshi R."/>
            <person name="Moran D.A.P."/>
            <person name="Shinohara A."/>
            <person name="Yoshida Y."/>
            <person name="Fujiwara M."/>
            <person name="Mori M."/>
            <person name="Tomita M."/>
            <person name="Arakawa K."/>
        </authorList>
    </citation>
    <scope>NUCLEOTIDE SEQUENCE [LARGE SCALE GENOMIC DNA]</scope>
</reference>
<proteinExistence type="predicted"/>
<organism evidence="1 2">
    <name type="scientific">Araneus ventricosus</name>
    <name type="common">Orbweaver spider</name>
    <name type="synonym">Epeira ventricosa</name>
    <dbReference type="NCBI Taxonomy" id="182803"/>
    <lineage>
        <taxon>Eukaryota</taxon>
        <taxon>Metazoa</taxon>
        <taxon>Ecdysozoa</taxon>
        <taxon>Arthropoda</taxon>
        <taxon>Chelicerata</taxon>
        <taxon>Arachnida</taxon>
        <taxon>Araneae</taxon>
        <taxon>Araneomorphae</taxon>
        <taxon>Entelegynae</taxon>
        <taxon>Araneoidea</taxon>
        <taxon>Araneidae</taxon>
        <taxon>Araneus</taxon>
    </lineage>
</organism>
<dbReference type="Proteomes" id="UP000499080">
    <property type="component" value="Unassembled WGS sequence"/>
</dbReference>